<proteinExistence type="inferred from homology"/>
<comment type="similarity">
    <text evidence="1">Belongs to the FAM135 family.</text>
</comment>
<evidence type="ECO:0000313" key="4">
    <source>
        <dbReference type="Proteomes" id="UP000039324"/>
    </source>
</evidence>
<name>A0A0G4IPT5_PLABS</name>
<evidence type="ECO:0000259" key="2">
    <source>
        <dbReference type="Pfam" id="PF05057"/>
    </source>
</evidence>
<dbReference type="AlphaFoldDB" id="A0A0G4IPT5"/>
<dbReference type="OrthoDB" id="273452at2759"/>
<dbReference type="InterPro" id="IPR044294">
    <property type="entry name" value="Lipase-like"/>
</dbReference>
<evidence type="ECO:0000256" key="1">
    <source>
        <dbReference type="ARBA" id="ARBA00007949"/>
    </source>
</evidence>
<feature type="domain" description="DUF676" evidence="2">
    <location>
        <begin position="510"/>
        <end position="696"/>
    </location>
</feature>
<gene>
    <name evidence="3" type="ORF">PBRA_005753</name>
</gene>
<dbReference type="PANTHER" id="PTHR12482">
    <property type="entry name" value="LIPASE ROG1-RELATED-RELATED"/>
    <property type="match status" value="1"/>
</dbReference>
<reference evidence="3 4" key="1">
    <citation type="submission" date="2015-02" db="EMBL/GenBank/DDBJ databases">
        <authorList>
            <person name="Chooi Y.-H."/>
        </authorList>
    </citation>
    <scope>NUCLEOTIDE SEQUENCE [LARGE SCALE GENOMIC DNA]</scope>
    <source>
        <strain evidence="3">E3</strain>
    </source>
</reference>
<dbReference type="Proteomes" id="UP000039324">
    <property type="component" value="Unassembled WGS sequence"/>
</dbReference>
<keyword evidence="4" id="KW-1185">Reference proteome</keyword>
<dbReference type="InterPro" id="IPR022122">
    <property type="entry name" value="DUF3657"/>
</dbReference>
<dbReference type="InterPro" id="IPR007751">
    <property type="entry name" value="DUF676_lipase-like"/>
</dbReference>
<dbReference type="InterPro" id="IPR029058">
    <property type="entry name" value="AB_hydrolase_fold"/>
</dbReference>
<dbReference type="EMBL" id="CDSF01000078">
    <property type="protein sequence ID" value="CEO97149.1"/>
    <property type="molecule type" value="Genomic_DNA"/>
</dbReference>
<dbReference type="Pfam" id="PF05057">
    <property type="entry name" value="DUF676"/>
    <property type="match status" value="1"/>
</dbReference>
<dbReference type="PANTHER" id="PTHR12482:SF5">
    <property type="entry name" value="DUF676 DOMAIN-CONTAINING PROTEIN"/>
    <property type="match status" value="1"/>
</dbReference>
<evidence type="ECO:0000313" key="3">
    <source>
        <dbReference type="EMBL" id="CEO97149.1"/>
    </source>
</evidence>
<dbReference type="OMA" id="LICELMC"/>
<accession>A0A0G4IPT5</accession>
<dbReference type="STRING" id="37360.A0A0G4IPT5"/>
<protein>
    <recommendedName>
        <fullName evidence="2">DUF676 domain-containing protein</fullName>
    </recommendedName>
</protein>
<dbReference type="SUPFAM" id="SSF53474">
    <property type="entry name" value="alpha/beta-Hydrolases"/>
    <property type="match status" value="1"/>
</dbReference>
<sequence>MEGCFELAVHLASFRNIDLYRQGLYRFRVSCYTIDAGGEPLLAQFADAKTRNTAVLTLALPVAARAIPFRILEPTPVKINDNLSLEQSRRAHGRIDSNGTSAYTRMFRVQYCDQRVELNDTLLFRIELDVVQKPNVYLDVEMMCFDLNGALYSEEMELPSLDHFEVVSRKMLRLPKIYDGLRDYYPLTTSDLHFACVEIILHSLLINFQFNPKSRIVPGATPAETRTVPVGPQTLSRALFPQLIRSTSSQSLSSTEGPSQSQVEHDLEDIIAHGSDVYRFYMHSLVSAHNDLCDWSAEYNVHLTNAGRTLLPSNPRMSLSRSAKNETSVVLEATPKSLTRKLSIPDLTAYEATFRADKPETISCDKAAWRIRRDLNEVAAQIYPVWNAFIEKLPFIADALIPHLKKAWHDAALDRWGACIFRETLSYDARFDVVTSDSFRTRARISDTIRASSSLPVMSQAPIEDLTLLRSASEHVVVFKQIFLPETPHNEPAKVSSIGPDLRPATVRDVIVFVHGYQGRSSDLRLFRNTLAVKAPCSLMLSSTVNEERTDGPIENMGKRLAAEIAAFLQVNIWSRPQRKLGRVSFVCHSLGGLIVRSALTQPQMIELQAHFYTFFSLGCPHLGYIHGSSLVFDAGLWFIQKLYKSVSLSQMSMTDDPGDARQSMLYKLSKQPGLEFFNNVVLVSSPQDQYVPHNSARLELTSASDKWGTLCNEMARNILEPLQHVCLLRFDISFVNGKWKTLDQVIGRAAHILFLDQPLYIQMLTHVYGSYFVREDEPKTA</sequence>
<organism evidence="3 4">
    <name type="scientific">Plasmodiophora brassicae</name>
    <name type="common">Clubroot disease agent</name>
    <dbReference type="NCBI Taxonomy" id="37360"/>
    <lineage>
        <taxon>Eukaryota</taxon>
        <taxon>Sar</taxon>
        <taxon>Rhizaria</taxon>
        <taxon>Endomyxa</taxon>
        <taxon>Phytomyxea</taxon>
        <taxon>Plasmodiophorida</taxon>
        <taxon>Plasmodiophoridae</taxon>
        <taxon>Plasmodiophora</taxon>
    </lineage>
</organism>
<dbReference type="Gene3D" id="3.40.50.1820">
    <property type="entry name" value="alpha/beta hydrolase"/>
    <property type="match status" value="1"/>
</dbReference>
<dbReference type="Pfam" id="PF12394">
    <property type="entry name" value="DUF3657"/>
    <property type="match status" value="1"/>
</dbReference>